<reference evidence="1 2" key="1">
    <citation type="submission" date="2020-08" db="EMBL/GenBank/DDBJ databases">
        <authorList>
            <person name="Ramaprasad A."/>
        </authorList>
    </citation>
    <scope>NUCLEOTIDE SEQUENCE [LARGE SCALE GENOMIC DNA]</scope>
</reference>
<dbReference type="EMBL" id="LR865387">
    <property type="protein sequence ID" value="CAD2091763.1"/>
    <property type="molecule type" value="Genomic_DNA"/>
</dbReference>
<dbReference type="Proteomes" id="UP000515550">
    <property type="component" value="Chromosome PVBDA_09"/>
</dbReference>
<dbReference type="AlphaFoldDB" id="A0A6V7S486"/>
<dbReference type="GO" id="GO:0044599">
    <property type="term" value="C:AP-5 adaptor complex"/>
    <property type="evidence" value="ECO:0007669"/>
    <property type="project" value="InterPro"/>
</dbReference>
<organism evidence="1 2">
    <name type="scientific">Plasmodium vinckei brucechwatti</name>
    <dbReference type="NCBI Taxonomy" id="119398"/>
    <lineage>
        <taxon>Eukaryota</taxon>
        <taxon>Sar</taxon>
        <taxon>Alveolata</taxon>
        <taxon>Apicomplexa</taxon>
        <taxon>Aconoidasida</taxon>
        <taxon>Haemosporida</taxon>
        <taxon>Plasmodiidae</taxon>
        <taxon>Plasmodium</taxon>
        <taxon>Plasmodium (Vinckeia)</taxon>
    </lineage>
</organism>
<protein>
    <submittedName>
        <fullName evidence="1">Uncharacterized protein</fullName>
    </submittedName>
</protein>
<accession>A0A6V7S486</accession>
<dbReference type="PANTHER" id="PTHR46488">
    <property type="entry name" value="AP-5 COMPLEX SUBUNIT ZETA-1"/>
    <property type="match status" value="1"/>
</dbReference>
<evidence type="ECO:0000313" key="1">
    <source>
        <dbReference type="EMBL" id="CAD2091763.1"/>
    </source>
</evidence>
<name>A0A6V7S486_PLAVN</name>
<evidence type="ECO:0000313" key="2">
    <source>
        <dbReference type="Proteomes" id="UP000515550"/>
    </source>
</evidence>
<sequence>MDIKEKIYDLRKLLELQTFGKNESRENLLKLLRELYLVFMFHMTDDVGNFLKSIKDQINSLLRLLLVHVDSENHTHNGEKILMINLIKLIDSKTNKLFSCYPDIWKGYNSSMFFYILPLHYEEKSLTNTFLSILKNSKNPHKNIYISLLLLNSNSFTTKIETLKYIFYHYILINKNGEKNKIVDHVKDNFTIFLSDENNSINVEKHMSALFFSMISDLIKQDYIALIKERNKKNNETTLVHVKNKMDTEKNDYISTLIHYSLCKNIFHTYFNDLENNIINEDIKLNEKNINKNNILDIAKSEEDEDGQKNKQMDILKNENIYYDMEKGKIVIYEIKDHYNKDFLKGIFFYIKYMVEYFEEDILATSPTKKKKIVPNCINKSYISCFLINCISILINICCFNKIFINDSYNLIINIKKKLLKYMNTSIVIPMVEFVLLFSTEDQFFKASNYLYMLLSKEYKNYLIAVSFFDFIMKNINILKSKTFFFDKYCSIILRTYFYHYRIFKNDLVYILPYLIYDNNYKDVFYFLLYIPLLINTENMVQQKKSKKKKKYMNENVSNVISLKHGHKKDTIYSHLKGKEEGVEKTAIQGLDHVNISKGVKNKIKVKEIVKNMNIYFRVYFEIILGSKKNEWIYQIAKLVLYNLSCSEVLEMLSKDCIKELLKGLNNIIQNNYRLLLVLKNEFINLLKSKSNYYYLISRYILDIIAHNLERMKITYDKIEDYYITLNSFFSKNNFTELKFWMSLIHAFTSIALYCHDLSNHILSTYENLIIQNKYPLILKSIIIENINLIKNISYTKNMV</sequence>
<gene>
    <name evidence="1" type="ORF">PVBDA_0902600</name>
</gene>
<dbReference type="PANTHER" id="PTHR46488:SF1">
    <property type="entry name" value="AP-5 COMPLEX SUBUNIT ZETA-1"/>
    <property type="match status" value="1"/>
</dbReference>
<proteinExistence type="predicted"/>
<dbReference type="VEuPathDB" id="PlasmoDB:PVBDA_0902600"/>
<dbReference type="InterPro" id="IPR028222">
    <property type="entry name" value="AP5Z1"/>
</dbReference>